<feature type="signal peptide" evidence="2">
    <location>
        <begin position="1"/>
        <end position="20"/>
    </location>
</feature>
<reference evidence="3" key="1">
    <citation type="submission" date="2012-11" db="EMBL/GenBank/DDBJ databases">
        <authorList>
            <person name="Lucero-Rivera Y.E."/>
            <person name="Tovar-Ramirez D."/>
        </authorList>
    </citation>
    <scope>NUCLEOTIDE SEQUENCE</scope>
    <source>
        <tissue evidence="3">Salivary gland</tissue>
    </source>
</reference>
<evidence type="ECO:0000256" key="1">
    <source>
        <dbReference type="SAM" id="MobiDB-lite"/>
    </source>
</evidence>
<dbReference type="EMBL" id="GACK01004242">
    <property type="protein sequence ID" value="JAA60792.1"/>
    <property type="molecule type" value="mRNA"/>
</dbReference>
<feature type="region of interest" description="Disordered" evidence="1">
    <location>
        <begin position="23"/>
        <end position="78"/>
    </location>
</feature>
<dbReference type="AlphaFoldDB" id="L7MA92"/>
<accession>L7MA92</accession>
<reference evidence="3" key="2">
    <citation type="journal article" date="2015" name="J. Proteomics">
        <title>Sexual differences in the sialomes of the zebra tick, Rhipicephalus pulchellus.</title>
        <authorList>
            <person name="Tan A.W."/>
            <person name="Francischetti I.M."/>
            <person name="Slovak M."/>
            <person name="Kini R.M."/>
            <person name="Ribeiro J.M."/>
        </authorList>
    </citation>
    <scope>NUCLEOTIDE SEQUENCE</scope>
    <source>
        <tissue evidence="3">Salivary gland</tissue>
    </source>
</reference>
<evidence type="ECO:0000256" key="2">
    <source>
        <dbReference type="SAM" id="SignalP"/>
    </source>
</evidence>
<evidence type="ECO:0000313" key="3">
    <source>
        <dbReference type="EMBL" id="JAA60792.1"/>
    </source>
</evidence>
<sequence length="123" mass="13574">MIFVKCSLVLIATWTLYTQAKPTSHVTEQREDYDSESRDSGNFLISSRSTQDTEENSVLEKEPVKPHKNSEKGCFDGRGHRVQEGVSCAVNILEKTPGPQPCSVGICTNGTCIYKGHATCSDY</sequence>
<feature type="compositionally biased region" description="Basic and acidic residues" evidence="1">
    <location>
        <begin position="58"/>
        <end position="78"/>
    </location>
</feature>
<protein>
    <submittedName>
        <fullName evidence="3">Putative secreted peptide</fullName>
    </submittedName>
</protein>
<feature type="chain" id="PRO_5003981981" evidence="2">
    <location>
        <begin position="21"/>
        <end position="123"/>
    </location>
</feature>
<organism evidence="3">
    <name type="scientific">Rhipicephalus pulchellus</name>
    <name type="common">Yellow backed tick</name>
    <name type="synonym">Dermacentor pulchellus</name>
    <dbReference type="NCBI Taxonomy" id="72859"/>
    <lineage>
        <taxon>Eukaryota</taxon>
        <taxon>Metazoa</taxon>
        <taxon>Ecdysozoa</taxon>
        <taxon>Arthropoda</taxon>
        <taxon>Chelicerata</taxon>
        <taxon>Arachnida</taxon>
        <taxon>Acari</taxon>
        <taxon>Parasitiformes</taxon>
        <taxon>Ixodida</taxon>
        <taxon>Ixodoidea</taxon>
        <taxon>Ixodidae</taxon>
        <taxon>Rhipicephalinae</taxon>
        <taxon>Rhipicephalus</taxon>
        <taxon>Rhipicephalus</taxon>
    </lineage>
</organism>
<name>L7MA92_RHIPC</name>
<feature type="compositionally biased region" description="Basic and acidic residues" evidence="1">
    <location>
        <begin position="27"/>
        <end position="39"/>
    </location>
</feature>
<proteinExistence type="evidence at transcript level"/>
<keyword evidence="2" id="KW-0732">Signal</keyword>